<accession>A0A5C6FM83</accession>
<keyword evidence="5 12" id="KW-0479">Metal-binding</keyword>
<evidence type="ECO:0000256" key="2">
    <source>
        <dbReference type="ARBA" id="ARBA00012035"/>
    </source>
</evidence>
<feature type="binding site" evidence="12">
    <location>
        <position position="294"/>
    </location>
    <ligand>
        <name>K(+)</name>
        <dbReference type="ChEBI" id="CHEBI:29103"/>
    </ligand>
</feature>
<comment type="caution">
    <text evidence="14">The sequence shown here is derived from an EMBL/GenBank/DDBJ whole genome shotgun (WGS) entry which is preliminary data.</text>
</comment>
<comment type="cofactor">
    <cofactor evidence="12">
        <name>Mg(2+)</name>
        <dbReference type="ChEBI" id="CHEBI:18420"/>
    </cofactor>
    <text evidence="12">Requires a divalent cation, most likely magnesium in vivo, as an electrophilic catalyst to aid phosphoryl group transfer. It is the chelate of the metal and the nucleotide that is the actual substrate.</text>
</comment>
<dbReference type="Proteomes" id="UP000316476">
    <property type="component" value="Unassembled WGS sequence"/>
</dbReference>
<dbReference type="HAMAP" id="MF_01987">
    <property type="entry name" value="Ribokinase"/>
    <property type="match status" value="1"/>
</dbReference>
<evidence type="ECO:0000256" key="8">
    <source>
        <dbReference type="ARBA" id="ARBA00022840"/>
    </source>
</evidence>
<dbReference type="RefSeq" id="WP_146415367.1">
    <property type="nucleotide sequence ID" value="NZ_SJPZ01000002.1"/>
</dbReference>
<dbReference type="PANTHER" id="PTHR10584">
    <property type="entry name" value="SUGAR KINASE"/>
    <property type="match status" value="1"/>
</dbReference>
<evidence type="ECO:0000259" key="13">
    <source>
        <dbReference type="Pfam" id="PF00294"/>
    </source>
</evidence>
<organism evidence="14 15">
    <name type="scientific">Crateriforma conspicua</name>
    <dbReference type="NCBI Taxonomy" id="2527996"/>
    <lineage>
        <taxon>Bacteria</taxon>
        <taxon>Pseudomonadati</taxon>
        <taxon>Planctomycetota</taxon>
        <taxon>Planctomycetia</taxon>
        <taxon>Planctomycetales</taxon>
        <taxon>Planctomycetaceae</taxon>
        <taxon>Crateriforma</taxon>
    </lineage>
</organism>
<gene>
    <name evidence="14" type="primary">rbsK_2</name>
    <name evidence="12" type="synonym">rbsK</name>
    <name evidence="14" type="ORF">V7x_43140</name>
</gene>
<feature type="binding site" evidence="12">
    <location>
        <begin position="18"/>
        <end position="20"/>
    </location>
    <ligand>
        <name>substrate</name>
    </ligand>
</feature>
<feature type="binding site" evidence="12">
    <location>
        <position position="259"/>
    </location>
    <ligand>
        <name>substrate</name>
    </ligand>
</feature>
<dbReference type="EMBL" id="SJPZ01000002">
    <property type="protein sequence ID" value="TWU62579.1"/>
    <property type="molecule type" value="Genomic_DNA"/>
</dbReference>
<comment type="function">
    <text evidence="12">Catalyzes the phosphorylation of ribose at O-5 in a reaction requiring ATP and magnesium. The resulting D-ribose-5-phosphate can then be used either for sythesis of nucleotides, histidine, and tryptophan, or as a component of the pentose phosphate pathway.</text>
</comment>
<dbReference type="GO" id="GO:0004747">
    <property type="term" value="F:ribokinase activity"/>
    <property type="evidence" value="ECO:0007669"/>
    <property type="project" value="UniProtKB-UniRule"/>
</dbReference>
<sequence length="315" mass="32997" precursor="true">MSQDQRKQKRICIVGSANVDLTFRTPRLPVPGETLAGQSLHQCMGGKGANQAVVAARLGADVTFIARVGNDGFGTQAIKAYTAEGINTSFIQQDDEEPTGTAVILVDDDAENCIIVIAGANDRLAPDDVRAASSVIEQSDVVLCQLETPVETTIEAFRLAREANKVTVLTPAPANSVNSELLALCDVCVPNATEISAIVHQPISAEADAIRATELLRGRGVNRVALTMGGDGVLVLDESGPTHVPATKVEAVDTTGAGDAFTAALAVSLADGLGLVDAARFAVQVAAISVTRIGTQTSFPSLEELNNWDRRKVNR</sequence>
<dbReference type="GO" id="GO:0005829">
    <property type="term" value="C:cytosol"/>
    <property type="evidence" value="ECO:0007669"/>
    <property type="project" value="TreeGrafter"/>
</dbReference>
<dbReference type="InterPro" id="IPR011877">
    <property type="entry name" value="Ribokinase"/>
</dbReference>
<keyword evidence="6 12" id="KW-0547">Nucleotide-binding</keyword>
<dbReference type="Gene3D" id="3.40.1190.20">
    <property type="match status" value="1"/>
</dbReference>
<dbReference type="GO" id="GO:0005524">
    <property type="term" value="F:ATP binding"/>
    <property type="evidence" value="ECO:0007669"/>
    <property type="project" value="UniProtKB-UniRule"/>
</dbReference>
<reference evidence="14 15" key="1">
    <citation type="submission" date="2019-02" db="EMBL/GenBank/DDBJ databases">
        <title>Deep-cultivation of Planctomycetes and their phenomic and genomic characterization uncovers novel biology.</title>
        <authorList>
            <person name="Wiegand S."/>
            <person name="Jogler M."/>
            <person name="Boedeker C."/>
            <person name="Pinto D."/>
            <person name="Vollmers J."/>
            <person name="Rivas-Marin E."/>
            <person name="Kohn T."/>
            <person name="Peeters S.H."/>
            <person name="Heuer A."/>
            <person name="Rast P."/>
            <person name="Oberbeckmann S."/>
            <person name="Bunk B."/>
            <person name="Jeske O."/>
            <person name="Meyerdierks A."/>
            <person name="Storesund J.E."/>
            <person name="Kallscheuer N."/>
            <person name="Luecker S."/>
            <person name="Lage O.M."/>
            <person name="Pohl T."/>
            <person name="Merkel B.J."/>
            <person name="Hornburger P."/>
            <person name="Mueller R.-W."/>
            <person name="Bruemmer F."/>
            <person name="Labrenz M."/>
            <person name="Spormann A.M."/>
            <person name="Op Den Camp H."/>
            <person name="Overmann J."/>
            <person name="Amann R."/>
            <person name="Jetten M.S.M."/>
            <person name="Mascher T."/>
            <person name="Medema M.H."/>
            <person name="Devos D.P."/>
            <person name="Kaster A.-K."/>
            <person name="Ovreas L."/>
            <person name="Rohde M."/>
            <person name="Galperin M.Y."/>
            <person name="Jogler C."/>
        </authorList>
    </citation>
    <scope>NUCLEOTIDE SEQUENCE [LARGE SCALE GENOMIC DNA]</scope>
    <source>
        <strain evidence="14 15">V7</strain>
    </source>
</reference>
<feature type="binding site" evidence="12">
    <location>
        <position position="147"/>
    </location>
    <ligand>
        <name>substrate</name>
    </ligand>
</feature>
<dbReference type="GO" id="GO:0019303">
    <property type="term" value="P:D-ribose catabolic process"/>
    <property type="evidence" value="ECO:0007669"/>
    <property type="project" value="UniProtKB-UniRule"/>
</dbReference>
<keyword evidence="9 12" id="KW-0460">Magnesium</keyword>
<feature type="active site" description="Proton acceptor" evidence="12">
    <location>
        <position position="259"/>
    </location>
</feature>
<dbReference type="NCBIfam" id="TIGR02152">
    <property type="entry name" value="D_ribokin_bact"/>
    <property type="match status" value="1"/>
</dbReference>
<dbReference type="AlphaFoldDB" id="A0A5C6FM83"/>
<feature type="binding site" evidence="12">
    <location>
        <position position="298"/>
    </location>
    <ligand>
        <name>K(+)</name>
        <dbReference type="ChEBI" id="CHEBI:29103"/>
    </ligand>
</feature>
<comment type="catalytic activity">
    <reaction evidence="12">
        <text>D-ribose + ATP = D-ribose 5-phosphate + ADP + H(+)</text>
        <dbReference type="Rhea" id="RHEA:13697"/>
        <dbReference type="ChEBI" id="CHEBI:15378"/>
        <dbReference type="ChEBI" id="CHEBI:30616"/>
        <dbReference type="ChEBI" id="CHEBI:47013"/>
        <dbReference type="ChEBI" id="CHEBI:78346"/>
        <dbReference type="ChEBI" id="CHEBI:456216"/>
        <dbReference type="EC" id="2.7.1.15"/>
    </reaction>
</comment>
<feature type="domain" description="Carbohydrate kinase PfkB" evidence="13">
    <location>
        <begin position="9"/>
        <end position="300"/>
    </location>
</feature>
<evidence type="ECO:0000256" key="5">
    <source>
        <dbReference type="ARBA" id="ARBA00022723"/>
    </source>
</evidence>
<feature type="binding site" evidence="12">
    <location>
        <position position="292"/>
    </location>
    <ligand>
        <name>K(+)</name>
        <dbReference type="ChEBI" id="CHEBI:29103"/>
    </ligand>
</feature>
<feature type="binding site" evidence="12">
    <location>
        <position position="253"/>
    </location>
    <ligand>
        <name>K(+)</name>
        <dbReference type="ChEBI" id="CHEBI:29103"/>
    </ligand>
</feature>
<comment type="pathway">
    <text evidence="12">Carbohydrate metabolism; D-ribose degradation; D-ribose 5-phosphate from beta-D-ribopyranose: step 2/2.</text>
</comment>
<keyword evidence="12" id="KW-0963">Cytoplasm</keyword>
<keyword evidence="8 12" id="KW-0067">ATP-binding</keyword>
<dbReference type="Pfam" id="PF00294">
    <property type="entry name" value="PfkB"/>
    <property type="match status" value="1"/>
</dbReference>
<feature type="binding site" evidence="12">
    <location>
        <position position="255"/>
    </location>
    <ligand>
        <name>K(+)</name>
        <dbReference type="ChEBI" id="CHEBI:29103"/>
    </ligand>
</feature>
<feature type="binding site" evidence="12">
    <location>
        <position position="289"/>
    </location>
    <ligand>
        <name>K(+)</name>
        <dbReference type="ChEBI" id="CHEBI:29103"/>
    </ligand>
</feature>
<keyword evidence="11 12" id="KW-0119">Carbohydrate metabolism</keyword>
<keyword evidence="10 12" id="KW-0630">Potassium</keyword>
<evidence type="ECO:0000313" key="15">
    <source>
        <dbReference type="Proteomes" id="UP000316476"/>
    </source>
</evidence>
<evidence type="ECO:0000256" key="9">
    <source>
        <dbReference type="ARBA" id="ARBA00022842"/>
    </source>
</evidence>
<dbReference type="PROSITE" id="PS00584">
    <property type="entry name" value="PFKB_KINASES_2"/>
    <property type="match status" value="1"/>
</dbReference>
<protein>
    <recommendedName>
        <fullName evidence="3 12">Ribokinase</fullName>
        <shortName evidence="12">RK</shortName>
        <ecNumber evidence="2 12">2.7.1.15</ecNumber>
    </recommendedName>
</protein>
<keyword evidence="4 12" id="KW-0808">Transferase</keyword>
<dbReference type="GO" id="GO:0046872">
    <property type="term" value="F:metal ion binding"/>
    <property type="evidence" value="ECO:0007669"/>
    <property type="project" value="UniProtKB-KW"/>
</dbReference>
<dbReference type="PRINTS" id="PR00990">
    <property type="entry name" value="RIBOKINASE"/>
</dbReference>
<dbReference type="PANTHER" id="PTHR10584:SF166">
    <property type="entry name" value="RIBOKINASE"/>
    <property type="match status" value="1"/>
</dbReference>
<comment type="activity regulation">
    <text evidence="12">Activated by a monovalent cation that binds near, but not in, the active site. The most likely occupant of the site in vivo is potassium. Ion binding induces a conformational change that may alter substrate affinity.</text>
</comment>
<dbReference type="SUPFAM" id="SSF53613">
    <property type="entry name" value="Ribokinase-like"/>
    <property type="match status" value="1"/>
</dbReference>
<dbReference type="CDD" id="cd01174">
    <property type="entry name" value="ribokinase"/>
    <property type="match status" value="1"/>
</dbReference>
<evidence type="ECO:0000313" key="14">
    <source>
        <dbReference type="EMBL" id="TWU62579.1"/>
    </source>
</evidence>
<dbReference type="InterPro" id="IPR011611">
    <property type="entry name" value="PfkB_dom"/>
</dbReference>
<dbReference type="InterPro" id="IPR002173">
    <property type="entry name" value="Carboh/pur_kinase_PfkB_CS"/>
</dbReference>
<evidence type="ECO:0000256" key="12">
    <source>
        <dbReference type="HAMAP-Rule" id="MF_01987"/>
    </source>
</evidence>
<feature type="binding site" evidence="12">
    <location>
        <begin position="46"/>
        <end position="50"/>
    </location>
    <ligand>
        <name>substrate</name>
    </ligand>
</feature>
<comment type="subunit">
    <text evidence="12">Homodimer.</text>
</comment>
<evidence type="ECO:0000256" key="4">
    <source>
        <dbReference type="ARBA" id="ARBA00022679"/>
    </source>
</evidence>
<dbReference type="InterPro" id="IPR002139">
    <property type="entry name" value="Ribo/fructo_kinase"/>
</dbReference>
<dbReference type="InterPro" id="IPR029056">
    <property type="entry name" value="Ribokinase-like"/>
</dbReference>
<evidence type="ECO:0000256" key="10">
    <source>
        <dbReference type="ARBA" id="ARBA00022958"/>
    </source>
</evidence>
<evidence type="ECO:0000256" key="7">
    <source>
        <dbReference type="ARBA" id="ARBA00022777"/>
    </source>
</evidence>
<proteinExistence type="inferred from homology"/>
<comment type="similarity">
    <text evidence="1">Belongs to the carbohydrate kinase pfkB family.</text>
</comment>
<name>A0A5C6FM83_9PLAN</name>
<feature type="binding site" evidence="12">
    <location>
        <begin position="258"/>
        <end position="259"/>
    </location>
    <ligand>
        <name>ATP</name>
        <dbReference type="ChEBI" id="CHEBI:30616"/>
    </ligand>
</feature>
<evidence type="ECO:0000256" key="6">
    <source>
        <dbReference type="ARBA" id="ARBA00022741"/>
    </source>
</evidence>
<comment type="subcellular location">
    <subcellularLocation>
        <location evidence="12">Cytoplasm</location>
    </subcellularLocation>
</comment>
<comment type="caution">
    <text evidence="12">Lacks conserved residue(s) required for the propagation of feature annotation.</text>
</comment>
<keyword evidence="7 12" id="KW-0418">Kinase</keyword>
<dbReference type="EC" id="2.7.1.15" evidence="2 12"/>
<feature type="binding site" evidence="12">
    <location>
        <begin position="227"/>
        <end position="232"/>
    </location>
    <ligand>
        <name>ATP</name>
        <dbReference type="ChEBI" id="CHEBI:30616"/>
    </ligand>
</feature>
<evidence type="ECO:0000256" key="11">
    <source>
        <dbReference type="ARBA" id="ARBA00023277"/>
    </source>
</evidence>
<dbReference type="OrthoDB" id="9775849at2"/>
<dbReference type="UniPathway" id="UPA00916">
    <property type="reaction ID" value="UER00889"/>
</dbReference>
<evidence type="ECO:0000256" key="3">
    <source>
        <dbReference type="ARBA" id="ARBA00016943"/>
    </source>
</evidence>
<evidence type="ECO:0000256" key="1">
    <source>
        <dbReference type="ARBA" id="ARBA00005380"/>
    </source>
</evidence>
<feature type="binding site" evidence="12">
    <location>
        <position position="191"/>
    </location>
    <ligand>
        <name>ATP</name>
        <dbReference type="ChEBI" id="CHEBI:30616"/>
    </ligand>
</feature>
<comment type="similarity">
    <text evidence="12">Belongs to the carbohydrate kinase PfkB family. Ribokinase subfamily.</text>
</comment>